<feature type="domain" description="Peptidase M13 N-terminal" evidence="4">
    <location>
        <begin position="257"/>
        <end position="454"/>
    </location>
</feature>
<dbReference type="InterPro" id="IPR024079">
    <property type="entry name" value="MetalloPept_cat_dom_sf"/>
</dbReference>
<dbReference type="Gene3D" id="1.10.1380.10">
    <property type="entry name" value="Neutral endopeptidase , domain2"/>
    <property type="match status" value="2"/>
</dbReference>
<evidence type="ECO:0000259" key="4">
    <source>
        <dbReference type="Pfam" id="PF05649"/>
    </source>
</evidence>
<keyword evidence="3" id="KW-0472">Membrane</keyword>
<name>A0ABM1TFY2_LIMPO</name>
<keyword evidence="5" id="KW-1185">Reference proteome</keyword>
<proteinExistence type="inferred from homology"/>
<keyword evidence="3" id="KW-0812">Transmembrane</keyword>
<dbReference type="InterPro" id="IPR008753">
    <property type="entry name" value="Peptidase_M13_N"/>
</dbReference>
<evidence type="ECO:0000256" key="1">
    <source>
        <dbReference type="ARBA" id="ARBA00007357"/>
    </source>
</evidence>
<gene>
    <name evidence="6" type="primary">LOC106470470</name>
</gene>
<evidence type="ECO:0000313" key="5">
    <source>
        <dbReference type="Proteomes" id="UP000694941"/>
    </source>
</evidence>
<keyword evidence="3" id="KW-1133">Transmembrane helix</keyword>
<comment type="similarity">
    <text evidence="1">Belongs to the peptidase M13 family.</text>
</comment>
<dbReference type="Pfam" id="PF05649">
    <property type="entry name" value="Peptidase_M13_N"/>
    <property type="match status" value="2"/>
</dbReference>
<dbReference type="InterPro" id="IPR000718">
    <property type="entry name" value="Peptidase_M13"/>
</dbReference>
<evidence type="ECO:0000256" key="2">
    <source>
        <dbReference type="SAM" id="MobiDB-lite"/>
    </source>
</evidence>
<reference evidence="6" key="1">
    <citation type="submission" date="2025-08" db="UniProtKB">
        <authorList>
            <consortium name="RefSeq"/>
        </authorList>
    </citation>
    <scope>IDENTIFICATION</scope>
    <source>
        <tissue evidence="6">Muscle</tissue>
    </source>
</reference>
<protein>
    <submittedName>
        <fullName evidence="6">Endothelin-converting enzyme 2-like</fullName>
    </submittedName>
</protein>
<organism evidence="5 6">
    <name type="scientific">Limulus polyphemus</name>
    <name type="common">Atlantic horseshoe crab</name>
    <dbReference type="NCBI Taxonomy" id="6850"/>
    <lineage>
        <taxon>Eukaryota</taxon>
        <taxon>Metazoa</taxon>
        <taxon>Ecdysozoa</taxon>
        <taxon>Arthropoda</taxon>
        <taxon>Chelicerata</taxon>
        <taxon>Merostomata</taxon>
        <taxon>Xiphosura</taxon>
        <taxon>Limulidae</taxon>
        <taxon>Limulus</taxon>
    </lineage>
</organism>
<feature type="transmembrane region" description="Helical" evidence="3">
    <location>
        <begin position="43"/>
        <end position="66"/>
    </location>
</feature>
<dbReference type="PANTHER" id="PTHR11733:SF167">
    <property type="entry name" value="FI17812P1-RELATED"/>
    <property type="match status" value="1"/>
</dbReference>
<dbReference type="RefSeq" id="XP_022254788.1">
    <property type="nucleotide sequence ID" value="XM_022399080.1"/>
</dbReference>
<dbReference type="PANTHER" id="PTHR11733">
    <property type="entry name" value="ZINC METALLOPROTEASE FAMILY M13 NEPRILYSIN-RELATED"/>
    <property type="match status" value="1"/>
</dbReference>
<sequence length="498" mass="58150">MADKRNDEEKADPNENDKCIGNKKEDEKKKKSWKDFCVANMKALLVIIILCVLLFIVFVVMLVFAVKLKRLQEPGPSRCLSSGCLKVAADAIARMDTSYDPCTNFWVYSCGNWMKTHNLTDDKGSRNVEDVMRDQIFHQLRYLIDLVPSRADERTPEWKVKRFFTSCMKTEDIEYSSFNNLRNKINELGGWNIVPNTWSLQRWDVDKLVERLHKNYGVDVFFKISVDIDDINPEIIIIKMEPAGLGLPDPSYYEQSNLEQIMPSIELLLNPEESYKKMTVDALKSLAPKIKWLDLLQAYFPLSEISVDTEVAIVHPQYFRDLSDFLIAKGIEEINNYLMWRLLSHYADHLPDRFRNLQNKFRRFLEGVEDQEVPVEERWHFCIRQTNRYLGLALGSMYVKKYFSPASKLQARTLVNAIKDTFVEEMGDISWLDTTSQEIAKEKILSSSVLLGYPELMTDYHAELVVQTEYLENIFAGEYFLREKKRDLLIRSPDPEHR</sequence>
<feature type="domain" description="Peptidase M13 N-terminal" evidence="4">
    <location>
        <begin position="101"/>
        <end position="256"/>
    </location>
</feature>
<dbReference type="CDD" id="cd08662">
    <property type="entry name" value="M13"/>
    <property type="match status" value="1"/>
</dbReference>
<dbReference type="Gene3D" id="3.40.390.10">
    <property type="entry name" value="Collagenase (Catalytic Domain)"/>
    <property type="match status" value="2"/>
</dbReference>
<accession>A0ABM1TFY2</accession>
<evidence type="ECO:0000313" key="6">
    <source>
        <dbReference type="RefSeq" id="XP_022254788.1"/>
    </source>
</evidence>
<evidence type="ECO:0000256" key="3">
    <source>
        <dbReference type="SAM" id="Phobius"/>
    </source>
</evidence>
<feature type="region of interest" description="Disordered" evidence="2">
    <location>
        <begin position="1"/>
        <end position="23"/>
    </location>
</feature>
<dbReference type="GeneID" id="106470470"/>
<dbReference type="InterPro" id="IPR042089">
    <property type="entry name" value="Peptidase_M13_dom_2"/>
</dbReference>
<dbReference type="PROSITE" id="PS51885">
    <property type="entry name" value="NEPRILYSIN"/>
    <property type="match status" value="1"/>
</dbReference>
<dbReference type="SUPFAM" id="SSF55486">
    <property type="entry name" value="Metalloproteases ('zincins'), catalytic domain"/>
    <property type="match status" value="1"/>
</dbReference>
<dbReference type="Proteomes" id="UP000694941">
    <property type="component" value="Unplaced"/>
</dbReference>